<feature type="transmembrane region" description="Helical" evidence="6">
    <location>
        <begin position="95"/>
        <end position="117"/>
    </location>
</feature>
<dbReference type="CDD" id="cd17324">
    <property type="entry name" value="MFS_NepI_like"/>
    <property type="match status" value="1"/>
</dbReference>
<keyword evidence="4 6" id="KW-1133">Transmembrane helix</keyword>
<dbReference type="InterPro" id="IPR020846">
    <property type="entry name" value="MFS_dom"/>
</dbReference>
<feature type="transmembrane region" description="Helical" evidence="6">
    <location>
        <begin position="70"/>
        <end position="89"/>
    </location>
</feature>
<evidence type="ECO:0000256" key="4">
    <source>
        <dbReference type="ARBA" id="ARBA00022989"/>
    </source>
</evidence>
<dbReference type="Gene3D" id="1.20.1250.20">
    <property type="entry name" value="MFS general substrate transporter like domains"/>
    <property type="match status" value="1"/>
</dbReference>
<evidence type="ECO:0000256" key="2">
    <source>
        <dbReference type="ARBA" id="ARBA00022475"/>
    </source>
</evidence>
<feature type="transmembrane region" description="Helical" evidence="6">
    <location>
        <begin position="201"/>
        <end position="222"/>
    </location>
</feature>
<dbReference type="EMBL" id="JARHTQ010000047">
    <property type="protein sequence ID" value="MDF2261112.1"/>
    <property type="molecule type" value="Genomic_DNA"/>
</dbReference>
<keyword evidence="2" id="KW-1003">Cell membrane</keyword>
<comment type="subcellular location">
    <subcellularLocation>
        <location evidence="1">Cell membrane</location>
        <topology evidence="1">Multi-pass membrane protein</topology>
    </subcellularLocation>
</comment>
<dbReference type="Pfam" id="PF07690">
    <property type="entry name" value="MFS_1"/>
    <property type="match status" value="1"/>
</dbReference>
<feature type="transmembrane region" description="Helical" evidence="6">
    <location>
        <begin position="323"/>
        <end position="347"/>
    </location>
</feature>
<gene>
    <name evidence="8" type="ORF">P2L57_36960</name>
</gene>
<dbReference type="PANTHER" id="PTHR43124:SF3">
    <property type="entry name" value="CHLORAMPHENICOL EFFLUX PUMP RV0191"/>
    <property type="match status" value="1"/>
</dbReference>
<evidence type="ECO:0000259" key="7">
    <source>
        <dbReference type="PROSITE" id="PS50850"/>
    </source>
</evidence>
<evidence type="ECO:0000256" key="3">
    <source>
        <dbReference type="ARBA" id="ARBA00022692"/>
    </source>
</evidence>
<feature type="domain" description="Major facilitator superfamily (MFS) profile" evidence="7">
    <location>
        <begin position="4"/>
        <end position="378"/>
    </location>
</feature>
<evidence type="ECO:0000313" key="9">
    <source>
        <dbReference type="Proteomes" id="UP001220022"/>
    </source>
</evidence>
<keyword evidence="5 6" id="KW-0472">Membrane</keyword>
<evidence type="ECO:0000256" key="6">
    <source>
        <dbReference type="SAM" id="Phobius"/>
    </source>
</evidence>
<dbReference type="InterPro" id="IPR050189">
    <property type="entry name" value="MFS_Efflux_Transporters"/>
</dbReference>
<proteinExistence type="predicted"/>
<reference evidence="8 9" key="1">
    <citation type="submission" date="2023-03" db="EMBL/GenBank/DDBJ databases">
        <title>Draft genome sequence of type strain Streptomyces ferralitis JCM 14344.</title>
        <authorList>
            <person name="Klaysubun C."/>
            <person name="Duangmal K."/>
        </authorList>
    </citation>
    <scope>NUCLEOTIDE SEQUENCE [LARGE SCALE GENOMIC DNA]</scope>
    <source>
        <strain evidence="8 9">JCM 14344</strain>
    </source>
</reference>
<feature type="transmembrane region" description="Helical" evidence="6">
    <location>
        <begin position="42"/>
        <end position="63"/>
    </location>
</feature>
<feature type="transmembrane region" description="Helical" evidence="6">
    <location>
        <begin position="156"/>
        <end position="180"/>
    </location>
</feature>
<comment type="caution">
    <text evidence="8">The sequence shown here is derived from an EMBL/GenBank/DDBJ whole genome shotgun (WGS) entry which is preliminary data.</text>
</comment>
<dbReference type="PROSITE" id="PS50850">
    <property type="entry name" value="MFS"/>
    <property type="match status" value="1"/>
</dbReference>
<accession>A0ABT5ZB95</accession>
<dbReference type="SUPFAM" id="SSF103473">
    <property type="entry name" value="MFS general substrate transporter"/>
    <property type="match status" value="1"/>
</dbReference>
<evidence type="ECO:0000256" key="1">
    <source>
        <dbReference type="ARBA" id="ARBA00004651"/>
    </source>
</evidence>
<feature type="transmembrane region" description="Helical" evidence="6">
    <location>
        <begin position="234"/>
        <end position="254"/>
    </location>
</feature>
<name>A0ABT5ZB95_9ACTN</name>
<protein>
    <submittedName>
        <fullName evidence="8">MFS transporter</fullName>
    </submittedName>
</protein>
<dbReference type="InterPro" id="IPR036259">
    <property type="entry name" value="MFS_trans_sf"/>
</dbReference>
<feature type="transmembrane region" description="Helical" evidence="6">
    <location>
        <begin position="129"/>
        <end position="150"/>
    </location>
</feature>
<evidence type="ECO:0000256" key="5">
    <source>
        <dbReference type="ARBA" id="ARBA00023136"/>
    </source>
</evidence>
<dbReference type="Proteomes" id="UP001220022">
    <property type="component" value="Unassembled WGS sequence"/>
</dbReference>
<sequence>MPVALLALAIGAFGIGATEFAMMGLLPAVAHGMHVSIPRAGYLITGYALGVVVGAPLLTAVSGRFTRKRLLLAMMVVFTVGNLAAAGAPDYGFLLVARVLTALPHGAFFGVGSVVAAELVDERRSAQAISLMFTGLSVANIIGVPAATALGTAFGWRLAFALIGAAGLLAVLGIAVLVPTDRTHTPVRLRTELRAFTRPQVWLALAVGTLGFAGVFGTYTYIAPMLSTLAGAGPAGLTAALALFGIGSAVGNLLGGRLADRAVMPAIYLALGFLAAVLALFALTVHDEATALVTVFAIGTAAGLVIPPVQLRTMRAAEEAPTMAAASVQSSLNIANAGGAALGGMVISAGFGYAAASLAGAVLALAGLGLALVSGRLDGVPASSPAVHERQDS</sequence>
<feature type="transmembrane region" description="Helical" evidence="6">
    <location>
        <begin position="266"/>
        <end position="285"/>
    </location>
</feature>
<dbReference type="RefSeq" id="WP_275822383.1">
    <property type="nucleotide sequence ID" value="NZ_BAAANM010000043.1"/>
</dbReference>
<dbReference type="InterPro" id="IPR011701">
    <property type="entry name" value="MFS"/>
</dbReference>
<feature type="transmembrane region" description="Helical" evidence="6">
    <location>
        <begin position="291"/>
        <end position="311"/>
    </location>
</feature>
<evidence type="ECO:0000313" key="8">
    <source>
        <dbReference type="EMBL" id="MDF2261112.1"/>
    </source>
</evidence>
<organism evidence="8 9">
    <name type="scientific">Streptantibioticus ferralitis</name>
    <dbReference type="NCBI Taxonomy" id="236510"/>
    <lineage>
        <taxon>Bacteria</taxon>
        <taxon>Bacillati</taxon>
        <taxon>Actinomycetota</taxon>
        <taxon>Actinomycetes</taxon>
        <taxon>Kitasatosporales</taxon>
        <taxon>Streptomycetaceae</taxon>
        <taxon>Streptantibioticus</taxon>
    </lineage>
</organism>
<feature type="transmembrane region" description="Helical" evidence="6">
    <location>
        <begin position="353"/>
        <end position="373"/>
    </location>
</feature>
<dbReference type="PANTHER" id="PTHR43124">
    <property type="entry name" value="PURINE EFFLUX PUMP PBUE"/>
    <property type="match status" value="1"/>
</dbReference>
<keyword evidence="3 6" id="KW-0812">Transmembrane</keyword>
<keyword evidence="9" id="KW-1185">Reference proteome</keyword>